<keyword evidence="1" id="KW-1133">Transmembrane helix</keyword>
<dbReference type="Proteomes" id="UP000295509">
    <property type="component" value="Unassembled WGS sequence"/>
</dbReference>
<feature type="transmembrane region" description="Helical" evidence="1">
    <location>
        <begin position="80"/>
        <end position="101"/>
    </location>
</feature>
<keyword evidence="1" id="KW-0472">Membrane</keyword>
<evidence type="ECO:0000313" key="2">
    <source>
        <dbReference type="EMBL" id="TDY42235.1"/>
    </source>
</evidence>
<organism evidence="2 3">
    <name type="scientific">Paraburkholderia rhizosphaerae</name>
    <dbReference type="NCBI Taxonomy" id="480658"/>
    <lineage>
        <taxon>Bacteria</taxon>
        <taxon>Pseudomonadati</taxon>
        <taxon>Pseudomonadota</taxon>
        <taxon>Betaproteobacteria</taxon>
        <taxon>Burkholderiales</taxon>
        <taxon>Burkholderiaceae</taxon>
        <taxon>Paraburkholderia</taxon>
    </lineage>
</organism>
<feature type="transmembrane region" description="Helical" evidence="1">
    <location>
        <begin position="155"/>
        <end position="176"/>
    </location>
</feature>
<feature type="transmembrane region" description="Helical" evidence="1">
    <location>
        <begin position="269"/>
        <end position="292"/>
    </location>
</feature>
<feature type="transmembrane region" description="Helical" evidence="1">
    <location>
        <begin position="122"/>
        <end position="143"/>
    </location>
</feature>
<dbReference type="AlphaFoldDB" id="A0A4R8LHJ7"/>
<reference evidence="2 3" key="1">
    <citation type="submission" date="2019-03" db="EMBL/GenBank/DDBJ databases">
        <title>Genomic Encyclopedia of Type Strains, Phase III (KMG-III): the genomes of soil and plant-associated and newly described type strains.</title>
        <authorList>
            <person name="Whitman W."/>
        </authorList>
    </citation>
    <scope>NUCLEOTIDE SEQUENCE [LARGE SCALE GENOMIC DNA]</scope>
    <source>
        <strain evidence="2 3">LMG 29544</strain>
    </source>
</reference>
<sequence length="294" mass="30247">MNVVRTTDARPHLAHTARAIAAPVSRRVFFGLSAMLFVASAVLTAVVCLSMSAAGDMPMPGGWSISPGWSRMCGQTWPRAAASFVGMWIVMMVAMMLPSLAPTLWRYHEAAGRLGSARAARLTVWIGVGYFFVWAMLGVAVFPPGAALAALDMQWAALARAVPAATGLVVLIAGMLQFSAWKARLLACCRGALSGPSACASGGAGALPMEARAAWRSGVRLGLHCICCCAGPTAVLLAAGVMDLRVMTAVAVAITAERVAPNGVRVARMIGAAAIGIGVLMLARTVVSAVAANG</sequence>
<comment type="caution">
    <text evidence="2">The sequence shown here is derived from an EMBL/GenBank/DDBJ whole genome shotgun (WGS) entry which is preliminary data.</text>
</comment>
<dbReference type="InterPro" id="IPR018688">
    <property type="entry name" value="PpoB2-like"/>
</dbReference>
<evidence type="ECO:0000313" key="3">
    <source>
        <dbReference type="Proteomes" id="UP000295509"/>
    </source>
</evidence>
<gene>
    <name evidence="2" type="ORF">BX592_12244</name>
</gene>
<protein>
    <submittedName>
        <fullName evidence="2">Putative metal-binding membrane protein</fullName>
    </submittedName>
</protein>
<name>A0A4R8LHJ7_9BURK</name>
<dbReference type="OrthoDB" id="980055at2"/>
<accession>A0A4R8LHJ7</accession>
<feature type="transmembrane region" description="Helical" evidence="1">
    <location>
        <begin position="28"/>
        <end position="54"/>
    </location>
</feature>
<dbReference type="Pfam" id="PF09948">
    <property type="entry name" value="PpoB2"/>
    <property type="match status" value="1"/>
</dbReference>
<evidence type="ECO:0000256" key="1">
    <source>
        <dbReference type="SAM" id="Phobius"/>
    </source>
</evidence>
<dbReference type="RefSeq" id="WP_134195615.1">
    <property type="nucleotide sequence ID" value="NZ_JBHLUW010000032.1"/>
</dbReference>
<dbReference type="EMBL" id="SORE01000022">
    <property type="protein sequence ID" value="TDY42235.1"/>
    <property type="molecule type" value="Genomic_DNA"/>
</dbReference>
<keyword evidence="3" id="KW-1185">Reference proteome</keyword>
<keyword evidence="1" id="KW-0812">Transmembrane</keyword>
<proteinExistence type="predicted"/>
<feature type="transmembrane region" description="Helical" evidence="1">
    <location>
        <begin position="221"/>
        <end position="242"/>
    </location>
</feature>